<evidence type="ECO:0000256" key="7">
    <source>
        <dbReference type="ARBA" id="ARBA00022723"/>
    </source>
</evidence>
<dbReference type="InterPro" id="IPR008972">
    <property type="entry name" value="Cupredoxin"/>
</dbReference>
<dbReference type="InterPro" id="IPR045087">
    <property type="entry name" value="Cu-oxidase_fam"/>
</dbReference>
<reference evidence="17 18" key="1">
    <citation type="submission" date="2017-02" db="EMBL/GenBank/DDBJ databases">
        <authorList>
            <person name="Peterson S.W."/>
        </authorList>
    </citation>
    <scope>NUCLEOTIDE SEQUENCE [LARGE SCALE GENOMIC DNA]</scope>
    <source>
        <strain evidence="17 18">B Mb 05.01</strain>
    </source>
</reference>
<dbReference type="RefSeq" id="WP_256971634.1">
    <property type="nucleotide sequence ID" value="NZ_FUKO01000030.1"/>
</dbReference>
<dbReference type="Pfam" id="PF13473">
    <property type="entry name" value="Cupredoxin_1"/>
    <property type="match status" value="1"/>
</dbReference>
<evidence type="ECO:0000256" key="4">
    <source>
        <dbReference type="ARBA" id="ARBA00011233"/>
    </source>
</evidence>
<dbReference type="EMBL" id="FUKO01000030">
    <property type="protein sequence ID" value="SJN42085.1"/>
    <property type="molecule type" value="Genomic_DNA"/>
</dbReference>
<dbReference type="PANTHER" id="PTHR11709:SF394">
    <property type="entry name" value="FI03373P-RELATED"/>
    <property type="match status" value="1"/>
</dbReference>
<keyword evidence="8" id="KW-0677">Repeat</keyword>
<feature type="binding site" description="type 1 copper site" evidence="12">
    <location>
        <position position="761"/>
    </location>
    <ligand>
        <name>Cu cation</name>
        <dbReference type="ChEBI" id="CHEBI:23378"/>
        <label>1</label>
    </ligand>
</feature>
<evidence type="ECO:0000256" key="6">
    <source>
        <dbReference type="ARBA" id="ARBA00017290"/>
    </source>
</evidence>
<dbReference type="EC" id="1.7.2.1" evidence="5"/>
<evidence type="ECO:0000256" key="1">
    <source>
        <dbReference type="ARBA" id="ARBA00001960"/>
    </source>
</evidence>
<comment type="similarity">
    <text evidence="3">Belongs to the multicopper oxidase family.</text>
</comment>
<evidence type="ECO:0000256" key="9">
    <source>
        <dbReference type="ARBA" id="ARBA00023002"/>
    </source>
</evidence>
<evidence type="ECO:0000256" key="5">
    <source>
        <dbReference type="ARBA" id="ARBA00011882"/>
    </source>
</evidence>
<dbReference type="InterPro" id="IPR001287">
    <property type="entry name" value="NO2-reductase_Cu"/>
</dbReference>
<dbReference type="InterPro" id="IPR028096">
    <property type="entry name" value="EfeO_Cupredoxin"/>
</dbReference>
<keyword evidence="14" id="KW-0812">Transmembrane</keyword>
<evidence type="ECO:0000256" key="2">
    <source>
        <dbReference type="ARBA" id="ARBA00001973"/>
    </source>
</evidence>
<feature type="binding site" description="type 1 copper site" evidence="12">
    <location>
        <position position="752"/>
    </location>
    <ligand>
        <name>Cu cation</name>
        <dbReference type="ChEBI" id="CHEBI:23378"/>
        <label>1</label>
    </ligand>
</feature>
<feature type="transmembrane region" description="Helical" evidence="14">
    <location>
        <begin position="333"/>
        <end position="355"/>
    </location>
</feature>
<name>A0A1R4KD13_9MICO</name>
<feature type="binding site" description="type 1 copper site" evidence="12">
    <location>
        <position position="905"/>
    </location>
    <ligand>
        <name>Cu cation</name>
        <dbReference type="ChEBI" id="CHEBI:23378"/>
        <label>1</label>
    </ligand>
</feature>
<feature type="domain" description="Plastocyanin-like" evidence="15">
    <location>
        <begin position="669"/>
        <end position="775"/>
    </location>
</feature>
<feature type="transmembrane region" description="Helical" evidence="14">
    <location>
        <begin position="153"/>
        <end position="174"/>
    </location>
</feature>
<feature type="transmembrane region" description="Helical" evidence="14">
    <location>
        <begin position="280"/>
        <end position="307"/>
    </location>
</feature>
<comment type="catalytic activity">
    <reaction evidence="11">
        <text>nitric oxide + Fe(III)-[cytochrome c] + H2O = Fe(II)-[cytochrome c] + nitrite + 2 H(+)</text>
        <dbReference type="Rhea" id="RHEA:15233"/>
        <dbReference type="Rhea" id="RHEA-COMP:10350"/>
        <dbReference type="Rhea" id="RHEA-COMP:14399"/>
        <dbReference type="ChEBI" id="CHEBI:15377"/>
        <dbReference type="ChEBI" id="CHEBI:15378"/>
        <dbReference type="ChEBI" id="CHEBI:16301"/>
        <dbReference type="ChEBI" id="CHEBI:16480"/>
        <dbReference type="ChEBI" id="CHEBI:29033"/>
        <dbReference type="ChEBI" id="CHEBI:29034"/>
        <dbReference type="EC" id="1.7.2.1"/>
    </reaction>
</comment>
<feature type="binding site" description="type 1 copper site" evidence="12">
    <location>
        <position position="753"/>
    </location>
    <ligand>
        <name>Cu cation</name>
        <dbReference type="ChEBI" id="CHEBI:23378"/>
        <label>1</label>
    </ligand>
</feature>
<dbReference type="SUPFAM" id="SSF49503">
    <property type="entry name" value="Cupredoxins"/>
    <property type="match status" value="3"/>
</dbReference>
<proteinExistence type="inferred from homology"/>
<keyword evidence="14" id="KW-1133">Transmembrane helix</keyword>
<evidence type="ECO:0000256" key="14">
    <source>
        <dbReference type="SAM" id="Phobius"/>
    </source>
</evidence>
<dbReference type="Pfam" id="PF07732">
    <property type="entry name" value="Cu-oxidase_3"/>
    <property type="match status" value="1"/>
</dbReference>
<feature type="compositionally biased region" description="Basic and acidic residues" evidence="13">
    <location>
        <begin position="612"/>
        <end position="625"/>
    </location>
</feature>
<feature type="transmembrane region" description="Helical" evidence="14">
    <location>
        <begin position="122"/>
        <end position="141"/>
    </location>
</feature>
<evidence type="ECO:0000313" key="18">
    <source>
        <dbReference type="Proteomes" id="UP000196320"/>
    </source>
</evidence>
<feature type="binding site" description="type 1 copper site" evidence="12">
    <location>
        <position position="713"/>
    </location>
    <ligand>
        <name>Cu cation</name>
        <dbReference type="ChEBI" id="CHEBI:23378"/>
        <label>1</label>
    </ligand>
</feature>
<evidence type="ECO:0000313" key="17">
    <source>
        <dbReference type="EMBL" id="SJN42085.1"/>
    </source>
</evidence>
<feature type="region of interest" description="Disordered" evidence="13">
    <location>
        <begin position="426"/>
        <end position="469"/>
    </location>
</feature>
<feature type="transmembrane region" description="Helical" evidence="14">
    <location>
        <begin position="219"/>
        <end position="243"/>
    </location>
</feature>
<dbReference type="Proteomes" id="UP000196320">
    <property type="component" value="Unassembled WGS sequence"/>
</dbReference>
<keyword evidence="18" id="KW-1185">Reference proteome</keyword>
<feature type="transmembrane region" description="Helical" evidence="14">
    <location>
        <begin position="474"/>
        <end position="491"/>
    </location>
</feature>
<evidence type="ECO:0000256" key="10">
    <source>
        <dbReference type="ARBA" id="ARBA00023008"/>
    </source>
</evidence>
<evidence type="ECO:0000256" key="12">
    <source>
        <dbReference type="PIRSR" id="PIRSR601287-1"/>
    </source>
</evidence>
<comment type="subunit">
    <text evidence="4">Homotrimer.</text>
</comment>
<organism evidence="17 18">
    <name type="scientific">Microbacterium esteraromaticum</name>
    <dbReference type="NCBI Taxonomy" id="57043"/>
    <lineage>
        <taxon>Bacteria</taxon>
        <taxon>Bacillati</taxon>
        <taxon>Actinomycetota</taxon>
        <taxon>Actinomycetes</taxon>
        <taxon>Micrococcales</taxon>
        <taxon>Microbacteriaceae</taxon>
        <taxon>Microbacterium</taxon>
    </lineage>
</organism>
<comment type="cofactor">
    <cofactor evidence="1 12">
        <name>Cu(+)</name>
        <dbReference type="ChEBI" id="CHEBI:49552"/>
    </cofactor>
</comment>
<dbReference type="CDD" id="cd04208">
    <property type="entry name" value="CuRO_2_CuNIR"/>
    <property type="match status" value="1"/>
</dbReference>
<dbReference type="GO" id="GO:0005507">
    <property type="term" value="F:copper ion binding"/>
    <property type="evidence" value="ECO:0007669"/>
    <property type="project" value="InterPro"/>
</dbReference>
<gene>
    <name evidence="17" type="ORF">FM104_11750</name>
</gene>
<feature type="region of interest" description="Disordered" evidence="13">
    <location>
        <begin position="600"/>
        <end position="630"/>
    </location>
</feature>
<dbReference type="PANTHER" id="PTHR11709">
    <property type="entry name" value="MULTI-COPPER OXIDASE"/>
    <property type="match status" value="1"/>
</dbReference>
<keyword evidence="10 12" id="KW-0186">Copper</keyword>
<feature type="binding site" description="type 1 copper site" evidence="12">
    <location>
        <position position="718"/>
    </location>
    <ligand>
        <name>Cu cation</name>
        <dbReference type="ChEBI" id="CHEBI:23378"/>
        <label>1</label>
    </ligand>
</feature>
<dbReference type="GO" id="GO:0050421">
    <property type="term" value="F:nitrite reductase (NO-forming) activity"/>
    <property type="evidence" value="ECO:0007669"/>
    <property type="project" value="UniProtKB-EC"/>
</dbReference>
<feature type="transmembrane region" description="Helical" evidence="14">
    <location>
        <begin position="30"/>
        <end position="49"/>
    </location>
</feature>
<feature type="transmembrane region" description="Helical" evidence="14">
    <location>
        <begin position="55"/>
        <end position="76"/>
    </location>
</feature>
<accession>A0A1R4KD13</accession>
<evidence type="ECO:0000259" key="16">
    <source>
        <dbReference type="Pfam" id="PF13473"/>
    </source>
</evidence>
<keyword evidence="14" id="KW-0472">Membrane</keyword>
<dbReference type="Gene3D" id="2.60.40.420">
    <property type="entry name" value="Cupredoxins - blue copper proteins"/>
    <property type="match status" value="3"/>
</dbReference>
<feature type="transmembrane region" description="Helical" evidence="14">
    <location>
        <begin position="397"/>
        <end position="415"/>
    </location>
</feature>
<protein>
    <recommendedName>
        <fullName evidence="6">Copper-containing nitrite reductase</fullName>
        <ecNumber evidence="5">1.7.2.1</ecNumber>
    </recommendedName>
</protein>
<dbReference type="CDD" id="cd11020">
    <property type="entry name" value="CuRO_1_CuNIR"/>
    <property type="match status" value="1"/>
</dbReference>
<keyword evidence="9" id="KW-0560">Oxidoreductase</keyword>
<evidence type="ECO:0000259" key="15">
    <source>
        <dbReference type="Pfam" id="PF07732"/>
    </source>
</evidence>
<evidence type="ECO:0000256" key="11">
    <source>
        <dbReference type="ARBA" id="ARBA00049340"/>
    </source>
</evidence>
<sequence>MTPNLTGAPGAPGTPSAVVKKRGFWPMRDIPTLAWLLLAAVSTVIHRFVPMPGWLMIHLLLLGAVTHAILVWSQYFSLALLRSALTVAGRRNQNIRLILANAGAAAVITGVMIAVWPVTLVGAASLITAVIWHAVSLISRARSSMPGKFGRTTRYYIVSAAMLTMGAGLGAWLARGDDAPNLVLAHALFNLLGWIGITVAGTVVTLWPTILRTRADEHAALGAARALPALAGGVVVAAVAAAVGWLPGVALGLAAYLAGLIIIGVSLFRAARQKAPRSFAALSVGMALVWWAGAVATLVVGAVVAAIDTAGFTTLNGDGFAALAALFGQVVPYLAAGFAAQVLVGALSYLIPVVLGGGPGPVRAGNAVFDAAGPLRVTVANAALVVCVLPVSSLMRVVASILYLIAMASFLVVMLRAMRAQRRAKAVATPTLDHKRRLPTAGSDVSDPTSQEKGETQAKGETSAHPQGRRAGQAVAGLLAVVLVSAGMAIADPVGLGWSAAPTGDADAPVQTVQVEAADMRFTPSRIEVPVGTRLIIELTNTDTEQVHDLVFANGIGGTRLAPGASETIDVGVITANLDGWCSIIGHRQMGMTMQVVATGGDGGTTVEDSDAGEHGDQQGDHSDHAMPGAIDLMGEPGPDFTPYDAELAPLPASDSPTTREVTLVARDEKLEVAPGVTQTLWTYNGTAPGPLLHGRVGDTFVVTLVNKGTMGHSIDFHAGSLAPDQPMRTIAPGESVTYTFRATRSGIWMYHCSTMPMSAHIANGMYGAVIIEPDDLPVVDRSYVLVQGEYYLGGHDGGEVDMDRLATRNPDLVTFNGYANQYDHAPLPAKVGERVRVWVLDAGVERPSSFHVVGGQFDTVWSEGAYLINRAVDTGAQVLPLAVAQGGFVELTFPEAGHYPFVTHYMIDAERGAHGLFAVD</sequence>
<feature type="domain" description="EfeO-type cupredoxin-like" evidence="16">
    <location>
        <begin position="498"/>
        <end position="571"/>
    </location>
</feature>
<evidence type="ECO:0000256" key="3">
    <source>
        <dbReference type="ARBA" id="ARBA00010609"/>
    </source>
</evidence>
<evidence type="ECO:0000256" key="8">
    <source>
        <dbReference type="ARBA" id="ARBA00022737"/>
    </source>
</evidence>
<feature type="transmembrane region" description="Helical" evidence="14">
    <location>
        <begin position="249"/>
        <end position="268"/>
    </location>
</feature>
<keyword evidence="7 12" id="KW-0479">Metal-binding</keyword>
<feature type="transmembrane region" description="Helical" evidence="14">
    <location>
        <begin position="97"/>
        <end position="116"/>
    </location>
</feature>
<feature type="transmembrane region" description="Helical" evidence="14">
    <location>
        <begin position="186"/>
        <end position="207"/>
    </location>
</feature>
<dbReference type="AlphaFoldDB" id="A0A1R4KD13"/>
<evidence type="ECO:0000256" key="13">
    <source>
        <dbReference type="SAM" id="MobiDB-lite"/>
    </source>
</evidence>
<feature type="binding site" description="type 1 copper site" evidence="12">
    <location>
        <position position="766"/>
    </location>
    <ligand>
        <name>Cu cation</name>
        <dbReference type="ChEBI" id="CHEBI:23378"/>
        <label>1</label>
    </ligand>
</feature>
<dbReference type="PRINTS" id="PR00695">
    <property type="entry name" value="CUNO2RDTASE"/>
</dbReference>
<comment type="cofactor">
    <cofactor evidence="2 12">
        <name>Cu(2+)</name>
        <dbReference type="ChEBI" id="CHEBI:29036"/>
    </cofactor>
</comment>
<dbReference type="InterPro" id="IPR011707">
    <property type="entry name" value="Cu-oxidase-like_N"/>
</dbReference>